<dbReference type="NCBIfam" id="NF040903">
    <property type="entry name" value="GguC"/>
    <property type="match status" value="1"/>
</dbReference>
<dbReference type="InterPro" id="IPR036663">
    <property type="entry name" value="Fumarylacetoacetase_C_sf"/>
</dbReference>
<gene>
    <name evidence="1" type="primary">gguC</name>
    <name evidence="1" type="ORF">OM944_05005</name>
</gene>
<evidence type="ECO:0000313" key="2">
    <source>
        <dbReference type="Proteomes" id="UP001163156"/>
    </source>
</evidence>
<organism evidence="1 2">
    <name type="scientific">Algoriphagus halophytocola</name>
    <dbReference type="NCBI Taxonomy" id="2991499"/>
    <lineage>
        <taxon>Bacteria</taxon>
        <taxon>Pseudomonadati</taxon>
        <taxon>Bacteroidota</taxon>
        <taxon>Cytophagia</taxon>
        <taxon>Cytophagales</taxon>
        <taxon>Cyclobacteriaceae</taxon>
        <taxon>Algoriphagus</taxon>
    </lineage>
</organism>
<protein>
    <submittedName>
        <fullName evidence="1">GguC family protein</fullName>
    </submittedName>
</protein>
<sequence>MENNTRLVQLIHPSEGRKVALVQEPNLILLKDFDSIYQLALHALDHKQKLNDLLRASISEESFSYDSIYEGSSEWKILPAFDHPESAFQCMVSGTGLTHHNSALNRQMMHSNQEEKPTDSLLMYEMGVKGGSPGPGEIGTQAEWFYKGNGSVLKGHGESLSVPYFGDDGGEEPEIAAAYIVDREGNPRRIGFTTGNEFSDHVMEKKNYLYLAPSKIRTCAIGPELVVDADFESYSGEVFVSRQGKRIWEAEINTGQKNMCHNLANLEFHHFKYDSHRIPLQAHVHFFGADAFSFGAKVSLEDADLMSVAWKGLGRALVNPLKKEDPKSTDFKKVLPL</sequence>
<dbReference type="Gene3D" id="3.90.850.10">
    <property type="entry name" value="Fumarylacetoacetase-like, C-terminal domain"/>
    <property type="match status" value="1"/>
</dbReference>
<accession>A0ABY6MJN6</accession>
<dbReference type="RefSeq" id="WP_264810532.1">
    <property type="nucleotide sequence ID" value="NZ_CP110226.1"/>
</dbReference>
<dbReference type="InterPro" id="IPR009645">
    <property type="entry name" value="GguC"/>
</dbReference>
<keyword evidence="2" id="KW-1185">Reference proteome</keyword>
<evidence type="ECO:0000313" key="1">
    <source>
        <dbReference type="EMBL" id="UZD23853.1"/>
    </source>
</evidence>
<dbReference type="SUPFAM" id="SSF56529">
    <property type="entry name" value="FAH"/>
    <property type="match status" value="1"/>
</dbReference>
<reference evidence="1" key="1">
    <citation type="submission" date="2022-10" db="EMBL/GenBank/DDBJ databases">
        <title>Algoriphagus sp. a novel bacteria isolate from halophytes salicornia europaea.</title>
        <authorList>
            <person name="Peng Y."/>
            <person name="Jiang L."/>
            <person name="Lee J."/>
        </authorList>
    </citation>
    <scope>NUCLEOTIDE SEQUENCE</scope>
    <source>
        <strain evidence="1">TR-M5</strain>
    </source>
</reference>
<dbReference type="EMBL" id="CP110226">
    <property type="protein sequence ID" value="UZD23853.1"/>
    <property type="molecule type" value="Genomic_DNA"/>
</dbReference>
<dbReference type="Proteomes" id="UP001163156">
    <property type="component" value="Chromosome"/>
</dbReference>
<name>A0ABY6MJN6_9BACT</name>
<proteinExistence type="predicted"/>